<keyword evidence="1" id="KW-0812">Transmembrane</keyword>
<proteinExistence type="predicted"/>
<keyword evidence="1" id="KW-1133">Transmembrane helix</keyword>
<name>A0A1J4U741_9BACT</name>
<gene>
    <name evidence="2" type="ORF">AUJ23_02540</name>
</gene>
<dbReference type="Proteomes" id="UP000181941">
    <property type="component" value="Unassembled WGS sequence"/>
</dbReference>
<evidence type="ECO:0000256" key="1">
    <source>
        <dbReference type="SAM" id="Phobius"/>
    </source>
</evidence>
<sequence>MKKEKFESYIDTSGDFSNDSLKKAKFYLEHKILFRKIFVGVLIFWCIFSILFGLFFWGKYFFFDSQNDNINVYNMVKTNVLPTAIQKNKPVDLQISNKYIFSSSKDKYDFAIEVGNQNKFWIATIVYRFSYENGYTENKTAVLLPGDQRFLSEFGVESPDFIPTNIDFQLLSTSWERVNAHSIADPLNYIAERINFSIDNIQFNSFGTVESGVGKLLSFDVINNTLFGFKSANFVVVLRSNGDIVGLTPLYINNFLALSNQNIVFSLFNNNLEVDSVDLQPVINVFDDSIYLSL</sequence>
<evidence type="ECO:0000313" key="2">
    <source>
        <dbReference type="EMBL" id="OIO19099.1"/>
    </source>
</evidence>
<dbReference type="EMBL" id="MNVC01000027">
    <property type="protein sequence ID" value="OIO19099.1"/>
    <property type="molecule type" value="Genomic_DNA"/>
</dbReference>
<organism evidence="2 3">
    <name type="scientific">Candidatus Magasanikbacteria bacterium CG1_02_32_51</name>
    <dbReference type="NCBI Taxonomy" id="1805238"/>
    <lineage>
        <taxon>Bacteria</taxon>
        <taxon>Candidatus Magasanikiibacteriota</taxon>
    </lineage>
</organism>
<accession>A0A1J4U741</accession>
<feature type="transmembrane region" description="Helical" evidence="1">
    <location>
        <begin position="37"/>
        <end position="57"/>
    </location>
</feature>
<comment type="caution">
    <text evidence="2">The sequence shown here is derived from an EMBL/GenBank/DDBJ whole genome shotgun (WGS) entry which is preliminary data.</text>
</comment>
<evidence type="ECO:0000313" key="3">
    <source>
        <dbReference type="Proteomes" id="UP000181941"/>
    </source>
</evidence>
<protein>
    <submittedName>
        <fullName evidence="2">Uncharacterized protein</fullName>
    </submittedName>
</protein>
<keyword evidence="1" id="KW-0472">Membrane</keyword>
<dbReference type="STRING" id="1805238.AUJ23_02540"/>
<reference evidence="2 3" key="1">
    <citation type="journal article" date="2016" name="Environ. Microbiol.">
        <title>Genomic resolution of a cold subsurface aquifer community provides metabolic insights for novel microbes adapted to high CO concentrations.</title>
        <authorList>
            <person name="Probst A.J."/>
            <person name="Castelle C.J."/>
            <person name="Singh A."/>
            <person name="Brown C.T."/>
            <person name="Anantharaman K."/>
            <person name="Sharon I."/>
            <person name="Hug L.A."/>
            <person name="Burstein D."/>
            <person name="Emerson J.B."/>
            <person name="Thomas B.C."/>
            <person name="Banfield J.F."/>
        </authorList>
    </citation>
    <scope>NUCLEOTIDE SEQUENCE [LARGE SCALE GENOMIC DNA]</scope>
    <source>
        <strain evidence="2">CG1_02_32_51</strain>
    </source>
</reference>
<dbReference type="AlphaFoldDB" id="A0A1J4U741"/>